<dbReference type="Gene3D" id="2.60.40.10">
    <property type="entry name" value="Immunoglobulins"/>
    <property type="match status" value="1"/>
</dbReference>
<evidence type="ECO:0000256" key="3">
    <source>
        <dbReference type="ARBA" id="ARBA00023326"/>
    </source>
</evidence>
<dbReference type="GO" id="GO:0000272">
    <property type="term" value="P:polysaccharide catabolic process"/>
    <property type="evidence" value="ECO:0007669"/>
    <property type="project" value="UniProtKB-KW"/>
</dbReference>
<evidence type="ECO:0000313" key="7">
    <source>
        <dbReference type="Proteomes" id="UP000674234"/>
    </source>
</evidence>
<protein>
    <submittedName>
        <fullName evidence="6">Cellulose binding domain-containing protein</fullName>
    </submittedName>
</protein>
<comment type="caution">
    <text evidence="6">The sequence shown here is derived from an EMBL/GenBank/DDBJ whole genome shotgun (WGS) entry which is preliminary data.</text>
</comment>
<evidence type="ECO:0000256" key="1">
    <source>
        <dbReference type="ARBA" id="ARBA00022801"/>
    </source>
</evidence>
<dbReference type="EMBL" id="JAFCNB010000028">
    <property type="protein sequence ID" value="MBP2708176.1"/>
    <property type="molecule type" value="Genomic_DNA"/>
</dbReference>
<keyword evidence="4" id="KW-0732">Signal</keyword>
<dbReference type="InterPro" id="IPR008965">
    <property type="entry name" value="CBM2/CBM3_carb-bd_dom_sf"/>
</dbReference>
<dbReference type="RefSeq" id="WP_210159443.1">
    <property type="nucleotide sequence ID" value="NZ_JAFCNB010000028.1"/>
</dbReference>
<evidence type="ECO:0000256" key="4">
    <source>
        <dbReference type="SAM" id="SignalP"/>
    </source>
</evidence>
<sequence length="284" mass="29634">MQGRWAVAWGVATLVAASFLIPAVASASAGGITGAATTAPPSSSSPSPSLLWPCYDPRTLPPSRPPLTPPTAPGTPQVVSVANNYVHLRWAAASDADGLACYQVFEDRGGVKTKVATFGPDVTDGSFYVDYPPYGTASRVATLYVVAVDRWGADSAPSGSVNVTIHNDVVSSPSPSSSYWGACHVTYNSYDWFGGMTSYVSITNTGSTTIAGWWLTFAFPDPGQRVTSGWSAEWSQNGSTVTATALPWNRDLAPGDSVSIGFTGTNQGVNPAPSAWRLNGATCR</sequence>
<dbReference type="InterPro" id="IPR012291">
    <property type="entry name" value="CBM2_carb-bd_dom_sf"/>
</dbReference>
<accession>A0A941ALI1</accession>
<feature type="chain" id="PRO_5037576630" evidence="4">
    <location>
        <begin position="28"/>
        <end position="284"/>
    </location>
</feature>
<keyword evidence="2" id="KW-0326">Glycosidase</keyword>
<dbReference type="Pfam" id="PF00553">
    <property type="entry name" value="CBM_2"/>
    <property type="match status" value="1"/>
</dbReference>
<keyword evidence="3" id="KW-0624">Polysaccharide degradation</keyword>
<evidence type="ECO:0000259" key="5">
    <source>
        <dbReference type="PROSITE" id="PS51173"/>
    </source>
</evidence>
<dbReference type="InterPro" id="IPR036116">
    <property type="entry name" value="FN3_sf"/>
</dbReference>
<dbReference type="AlphaFoldDB" id="A0A941ALI1"/>
<feature type="domain" description="CBM2" evidence="5">
    <location>
        <begin position="176"/>
        <end position="284"/>
    </location>
</feature>
<dbReference type="InterPro" id="IPR001919">
    <property type="entry name" value="CBD2"/>
</dbReference>
<proteinExistence type="predicted"/>
<name>A0A941ALI1_9ACTN</name>
<keyword evidence="3" id="KW-0119">Carbohydrate metabolism</keyword>
<dbReference type="PROSITE" id="PS00561">
    <property type="entry name" value="CBM2_A"/>
    <property type="match status" value="1"/>
</dbReference>
<dbReference type="SUPFAM" id="SSF49384">
    <property type="entry name" value="Carbohydrate-binding domain"/>
    <property type="match status" value="1"/>
</dbReference>
<dbReference type="PROSITE" id="PS51173">
    <property type="entry name" value="CBM2"/>
    <property type="match status" value="1"/>
</dbReference>
<reference evidence="6" key="1">
    <citation type="submission" date="2021-02" db="EMBL/GenBank/DDBJ databases">
        <title>Draft genome sequence of Microbispora sp. RL4-1S isolated from rice leaves in Thailand.</title>
        <authorList>
            <person name="Muangham S."/>
            <person name="Duangmal K."/>
        </authorList>
    </citation>
    <scope>NUCLEOTIDE SEQUENCE</scope>
    <source>
        <strain evidence="6">RL4-1S</strain>
    </source>
</reference>
<dbReference type="Gene3D" id="2.60.40.290">
    <property type="match status" value="1"/>
</dbReference>
<dbReference type="SUPFAM" id="SSF49265">
    <property type="entry name" value="Fibronectin type III"/>
    <property type="match status" value="1"/>
</dbReference>
<evidence type="ECO:0000313" key="6">
    <source>
        <dbReference type="EMBL" id="MBP2708176.1"/>
    </source>
</evidence>
<dbReference type="InterPro" id="IPR013783">
    <property type="entry name" value="Ig-like_fold"/>
</dbReference>
<gene>
    <name evidence="6" type="ORF">JOL79_30795</name>
</gene>
<dbReference type="GO" id="GO:0030247">
    <property type="term" value="F:polysaccharide binding"/>
    <property type="evidence" value="ECO:0007669"/>
    <property type="project" value="UniProtKB-UniRule"/>
</dbReference>
<dbReference type="InterPro" id="IPR018366">
    <property type="entry name" value="CBM2_CS"/>
</dbReference>
<organism evidence="6 7">
    <name type="scientific">Microbispora oryzae</name>
    <dbReference type="NCBI Taxonomy" id="2806554"/>
    <lineage>
        <taxon>Bacteria</taxon>
        <taxon>Bacillati</taxon>
        <taxon>Actinomycetota</taxon>
        <taxon>Actinomycetes</taxon>
        <taxon>Streptosporangiales</taxon>
        <taxon>Streptosporangiaceae</taxon>
        <taxon>Microbispora</taxon>
    </lineage>
</organism>
<keyword evidence="1" id="KW-0378">Hydrolase</keyword>
<dbReference type="SMART" id="SM00637">
    <property type="entry name" value="CBD_II"/>
    <property type="match status" value="1"/>
</dbReference>
<evidence type="ECO:0000256" key="2">
    <source>
        <dbReference type="ARBA" id="ARBA00023295"/>
    </source>
</evidence>
<feature type="signal peptide" evidence="4">
    <location>
        <begin position="1"/>
        <end position="27"/>
    </location>
</feature>
<dbReference type="Proteomes" id="UP000674234">
    <property type="component" value="Unassembled WGS sequence"/>
</dbReference>
<dbReference type="GO" id="GO:0004553">
    <property type="term" value="F:hydrolase activity, hydrolyzing O-glycosyl compounds"/>
    <property type="evidence" value="ECO:0007669"/>
    <property type="project" value="InterPro"/>
</dbReference>
<keyword evidence="7" id="KW-1185">Reference proteome</keyword>